<evidence type="ECO:0000256" key="2">
    <source>
        <dbReference type="ARBA" id="ARBA00011798"/>
    </source>
</evidence>
<evidence type="ECO:0000256" key="4">
    <source>
        <dbReference type="ARBA" id="ARBA00022490"/>
    </source>
</evidence>
<dbReference type="InterPro" id="IPR051351">
    <property type="entry name" value="Ascorbate-PTS_EIIA_comp"/>
</dbReference>
<evidence type="ECO:0000256" key="6">
    <source>
        <dbReference type="ARBA" id="ARBA00022679"/>
    </source>
</evidence>
<keyword evidence="4" id="KW-0963">Cytoplasm</keyword>
<dbReference type="SUPFAM" id="SSF55804">
    <property type="entry name" value="Phoshotransferase/anion transport protein"/>
    <property type="match status" value="1"/>
</dbReference>
<keyword evidence="13" id="KW-0762">Sugar transport</keyword>
<evidence type="ECO:0000256" key="11">
    <source>
        <dbReference type="ARBA" id="ARBA00042072"/>
    </source>
</evidence>
<comment type="function">
    <text evidence="9">The phosphoenolpyruvate-dependent sugar phosphotransferase system (sugar PTS), a major carbohydrate active transport system, catalyzes the phosphorylation of incoming sugar substrates concomitantly with their translocation across the cell membrane. The enzyme II UlaABC PTS system is involved in ascorbate transport.</text>
</comment>
<name>A0ABY3PD65_9STAP</name>
<accession>A0ABY3PD65</accession>
<evidence type="ECO:0000256" key="10">
    <source>
        <dbReference type="ARBA" id="ARBA00041175"/>
    </source>
</evidence>
<reference evidence="13 14" key="1">
    <citation type="journal article" date="2022" name="Pathogens">
        <title>Staphylococcus ratti sp. nov. Isolated from a Lab Rat.</title>
        <authorList>
            <person name="Kovarovic V."/>
            <person name="Sedlacek I."/>
            <person name="Petras P."/>
            <person name="Kralova S."/>
            <person name="Maslanova I."/>
            <person name="Svec P."/>
            <person name="Neumann-Schaal M."/>
            <person name="Botka T."/>
            <person name="Gelbicova T."/>
            <person name="Stankova E."/>
            <person name="Doskar J."/>
            <person name="Pantucek R."/>
        </authorList>
    </citation>
    <scope>NUCLEOTIDE SEQUENCE [LARGE SCALE GENOMIC DNA]</scope>
    <source>
        <strain evidence="13 14">CCM 9025</strain>
    </source>
</reference>
<evidence type="ECO:0000256" key="7">
    <source>
        <dbReference type="ARBA" id="ARBA00022683"/>
    </source>
</evidence>
<keyword evidence="7" id="KW-0598">Phosphotransferase system</keyword>
<protein>
    <recommendedName>
        <fullName evidence="10">Ascorbate-specific PTS system EIIA component</fullName>
    </recommendedName>
    <alternativeName>
        <fullName evidence="11">Ascorbate-specific phosphotransferase enzyme IIA component</fullName>
    </alternativeName>
</protein>
<sequence length="147" mass="16295">MAIEWLTKDKIIVKDYVDTWEEAIQIAAQPLVSQKYIETTYIDAMIQSVQNLGPYIVIAPQVAIAHARPSDNVHQVGLSLLKLKQPINFAKESHYASLIFVLSAVDSTSHLNVLQNLAQVLGESHNIEALVHATNVDEIIQIIKGVD</sequence>
<dbReference type="PANTHER" id="PTHR36203">
    <property type="entry name" value="ASCORBATE-SPECIFIC PTS SYSTEM EIIA COMPONENT"/>
    <property type="match status" value="1"/>
</dbReference>
<proteinExistence type="predicted"/>
<keyword evidence="8" id="KW-0418">Kinase</keyword>
<evidence type="ECO:0000313" key="14">
    <source>
        <dbReference type="Proteomes" id="UP001197626"/>
    </source>
</evidence>
<feature type="domain" description="PTS EIIA type-2" evidence="12">
    <location>
        <begin position="4"/>
        <end position="146"/>
    </location>
</feature>
<evidence type="ECO:0000313" key="13">
    <source>
        <dbReference type="EMBL" id="UEX90261.1"/>
    </source>
</evidence>
<organism evidence="13 14">
    <name type="scientific">Staphylococcus ratti</name>
    <dbReference type="NCBI Taxonomy" id="2892440"/>
    <lineage>
        <taxon>Bacteria</taxon>
        <taxon>Bacillati</taxon>
        <taxon>Bacillota</taxon>
        <taxon>Bacilli</taxon>
        <taxon>Bacillales</taxon>
        <taxon>Staphylococcaceae</taxon>
        <taxon>Staphylococcus</taxon>
    </lineage>
</organism>
<dbReference type="EMBL" id="CP086654">
    <property type="protein sequence ID" value="UEX90261.1"/>
    <property type="molecule type" value="Genomic_DNA"/>
</dbReference>
<dbReference type="Pfam" id="PF00359">
    <property type="entry name" value="PTS_EIIA_2"/>
    <property type="match status" value="1"/>
</dbReference>
<evidence type="ECO:0000259" key="12">
    <source>
        <dbReference type="PROSITE" id="PS51094"/>
    </source>
</evidence>
<dbReference type="RefSeq" id="WP_229292757.1">
    <property type="nucleotide sequence ID" value="NZ_CP086654.1"/>
</dbReference>
<gene>
    <name evidence="13" type="ORF">LN051_00895</name>
</gene>
<keyword evidence="3" id="KW-0813">Transport</keyword>
<comment type="subunit">
    <text evidence="2">Homodimer or homotrimer. Seems to be a monomer when not phosphorylated.</text>
</comment>
<evidence type="ECO:0000256" key="3">
    <source>
        <dbReference type="ARBA" id="ARBA00022448"/>
    </source>
</evidence>
<dbReference type="Gene3D" id="3.40.930.10">
    <property type="entry name" value="Mannitol-specific EII, Chain A"/>
    <property type="match status" value="1"/>
</dbReference>
<keyword evidence="6" id="KW-0808">Transferase</keyword>
<keyword evidence="14" id="KW-1185">Reference proteome</keyword>
<dbReference type="PROSITE" id="PS51094">
    <property type="entry name" value="PTS_EIIA_TYPE_2"/>
    <property type="match status" value="1"/>
</dbReference>
<dbReference type="InterPro" id="IPR016152">
    <property type="entry name" value="PTrfase/Anion_transptr"/>
</dbReference>
<comment type="subcellular location">
    <subcellularLocation>
        <location evidence="1">Cytoplasm</location>
    </subcellularLocation>
</comment>
<dbReference type="PANTHER" id="PTHR36203:SF1">
    <property type="entry name" value="ASCORBATE-SPECIFIC PTS SYSTEM EIIA COMPONENT"/>
    <property type="match status" value="1"/>
</dbReference>
<evidence type="ECO:0000256" key="1">
    <source>
        <dbReference type="ARBA" id="ARBA00004496"/>
    </source>
</evidence>
<keyword evidence="5" id="KW-0597">Phosphoprotein</keyword>
<dbReference type="InterPro" id="IPR002178">
    <property type="entry name" value="PTS_EIIA_type-2_dom"/>
</dbReference>
<evidence type="ECO:0000256" key="8">
    <source>
        <dbReference type="ARBA" id="ARBA00022777"/>
    </source>
</evidence>
<dbReference type="CDD" id="cd00211">
    <property type="entry name" value="PTS_IIA_fru"/>
    <property type="match status" value="1"/>
</dbReference>
<evidence type="ECO:0000256" key="9">
    <source>
        <dbReference type="ARBA" id="ARBA00037387"/>
    </source>
</evidence>
<dbReference type="Proteomes" id="UP001197626">
    <property type="component" value="Chromosome"/>
</dbReference>
<evidence type="ECO:0000256" key="5">
    <source>
        <dbReference type="ARBA" id="ARBA00022553"/>
    </source>
</evidence>